<name>A0A8S1KIN6_9CILI</name>
<dbReference type="AlphaFoldDB" id="A0A8S1KIN6"/>
<evidence type="ECO:0000313" key="1">
    <source>
        <dbReference type="EMBL" id="CAD8054191.1"/>
    </source>
</evidence>
<dbReference type="Proteomes" id="UP000692954">
    <property type="component" value="Unassembled WGS sequence"/>
</dbReference>
<sequence length="406" mass="48858">MDVIDLGKQSQWNIDFIIQEAFKPYQQMNTSSYIKVTYQCIKLNIPINFLINPNFIQKEIILQKFNTQPQLKFLNQNQHVIPFLENFYFESQEHLFFLFSLFLRFLYTGKINYRIKEDYLPLLKIAIYFQCDIFINCLIIQVKTSGITRNFFLNFLVDIFSDQSYFQVLLSNKNENALKFLEQMILANGPIMMGHLEWHNYNKKDAQDKIQISFKQVTVKLFEEIAKIYTKFYQQNVIHLTAFLSFMDKYKNPQIEIMEDIYLGRVFQFVDESFIQQNSNWLTTRCKNLLEQTLKKIESPPYHLMHSKACDLVNKSFRATCSHQICLNCFYQYLIYRSKFKYYHQYSQSFNQNNPLQNQNKKQKIRCFSRAIDQNLCDGCFQDEDFLQLKEYQINDLLNIYLQKQI</sequence>
<keyword evidence="2" id="KW-1185">Reference proteome</keyword>
<dbReference type="OrthoDB" id="300332at2759"/>
<evidence type="ECO:0008006" key="3">
    <source>
        <dbReference type="Google" id="ProtNLM"/>
    </source>
</evidence>
<organism evidence="1 2">
    <name type="scientific">Paramecium sonneborni</name>
    <dbReference type="NCBI Taxonomy" id="65129"/>
    <lineage>
        <taxon>Eukaryota</taxon>
        <taxon>Sar</taxon>
        <taxon>Alveolata</taxon>
        <taxon>Ciliophora</taxon>
        <taxon>Intramacronucleata</taxon>
        <taxon>Oligohymenophorea</taxon>
        <taxon>Peniculida</taxon>
        <taxon>Parameciidae</taxon>
        <taxon>Paramecium</taxon>
    </lineage>
</organism>
<accession>A0A8S1KIN6</accession>
<gene>
    <name evidence="1" type="ORF">PSON_ATCC_30995.1.T0080135</name>
</gene>
<proteinExistence type="predicted"/>
<dbReference type="EMBL" id="CAJJDN010000008">
    <property type="protein sequence ID" value="CAD8054191.1"/>
    <property type="molecule type" value="Genomic_DNA"/>
</dbReference>
<reference evidence="1" key="1">
    <citation type="submission" date="2021-01" db="EMBL/GenBank/DDBJ databases">
        <authorList>
            <consortium name="Genoscope - CEA"/>
            <person name="William W."/>
        </authorList>
    </citation>
    <scope>NUCLEOTIDE SEQUENCE</scope>
</reference>
<protein>
    <recommendedName>
        <fullName evidence="3">RING-type domain-containing protein</fullName>
    </recommendedName>
</protein>
<comment type="caution">
    <text evidence="1">The sequence shown here is derived from an EMBL/GenBank/DDBJ whole genome shotgun (WGS) entry which is preliminary data.</text>
</comment>
<evidence type="ECO:0000313" key="2">
    <source>
        <dbReference type="Proteomes" id="UP000692954"/>
    </source>
</evidence>